<name>A0A2H3JAS2_WOLCO</name>
<organism evidence="1 2">
    <name type="scientific">Wolfiporia cocos (strain MD-104)</name>
    <name type="common">Brown rot fungus</name>
    <dbReference type="NCBI Taxonomy" id="742152"/>
    <lineage>
        <taxon>Eukaryota</taxon>
        <taxon>Fungi</taxon>
        <taxon>Dikarya</taxon>
        <taxon>Basidiomycota</taxon>
        <taxon>Agaricomycotina</taxon>
        <taxon>Agaricomycetes</taxon>
        <taxon>Polyporales</taxon>
        <taxon>Phaeolaceae</taxon>
        <taxon>Wolfiporia</taxon>
    </lineage>
</organism>
<dbReference type="OrthoDB" id="425354at2759"/>
<dbReference type="EMBL" id="KB467831">
    <property type="protein sequence ID" value="PCH33754.1"/>
    <property type="molecule type" value="Genomic_DNA"/>
</dbReference>
<accession>A0A2H3JAS2</accession>
<dbReference type="OMA" id="WEMDSTH"/>
<keyword evidence="2" id="KW-1185">Reference proteome</keyword>
<sequence>MAVPPNMTVLNTSGKYFMNKSLSDDIDEILRLQGVGWVKRKIIRVGTLYLNINHYTDDASIEHIDIVQSLSGLSTSSEDRILDWVERPHEDDVFGDVLNINKRVAAGEVEGDWLKMGWTEDTLEKGLVYTRARSDTAKSGTTWLAVQTWGFEVINGERRYVRHVDFTGPKGEKVHARLVYDYQGPR</sequence>
<reference evidence="1 2" key="1">
    <citation type="journal article" date="2012" name="Science">
        <title>The Paleozoic origin of enzymatic lignin decomposition reconstructed from 31 fungal genomes.</title>
        <authorList>
            <person name="Floudas D."/>
            <person name="Binder M."/>
            <person name="Riley R."/>
            <person name="Barry K."/>
            <person name="Blanchette R.A."/>
            <person name="Henrissat B."/>
            <person name="Martinez A.T."/>
            <person name="Otillar R."/>
            <person name="Spatafora J.W."/>
            <person name="Yadav J.S."/>
            <person name="Aerts A."/>
            <person name="Benoit I."/>
            <person name="Boyd A."/>
            <person name="Carlson A."/>
            <person name="Copeland A."/>
            <person name="Coutinho P.M."/>
            <person name="de Vries R.P."/>
            <person name="Ferreira P."/>
            <person name="Findley K."/>
            <person name="Foster B."/>
            <person name="Gaskell J."/>
            <person name="Glotzer D."/>
            <person name="Gorecki P."/>
            <person name="Heitman J."/>
            <person name="Hesse C."/>
            <person name="Hori C."/>
            <person name="Igarashi K."/>
            <person name="Jurgens J.A."/>
            <person name="Kallen N."/>
            <person name="Kersten P."/>
            <person name="Kohler A."/>
            <person name="Kuees U."/>
            <person name="Kumar T.K.A."/>
            <person name="Kuo A."/>
            <person name="LaButti K."/>
            <person name="Larrondo L.F."/>
            <person name="Lindquist E."/>
            <person name="Ling A."/>
            <person name="Lombard V."/>
            <person name="Lucas S."/>
            <person name="Lundell T."/>
            <person name="Martin R."/>
            <person name="McLaughlin D.J."/>
            <person name="Morgenstern I."/>
            <person name="Morin E."/>
            <person name="Murat C."/>
            <person name="Nagy L.G."/>
            <person name="Nolan M."/>
            <person name="Ohm R.A."/>
            <person name="Patyshakuliyeva A."/>
            <person name="Rokas A."/>
            <person name="Ruiz-Duenas F.J."/>
            <person name="Sabat G."/>
            <person name="Salamov A."/>
            <person name="Samejima M."/>
            <person name="Schmutz J."/>
            <person name="Slot J.C."/>
            <person name="St John F."/>
            <person name="Stenlid J."/>
            <person name="Sun H."/>
            <person name="Sun S."/>
            <person name="Syed K."/>
            <person name="Tsang A."/>
            <person name="Wiebenga A."/>
            <person name="Young D."/>
            <person name="Pisabarro A."/>
            <person name="Eastwood D.C."/>
            <person name="Martin F."/>
            <person name="Cullen D."/>
            <person name="Grigoriev I.V."/>
            <person name="Hibbett D.S."/>
        </authorList>
    </citation>
    <scope>NUCLEOTIDE SEQUENCE [LARGE SCALE GENOMIC DNA]</scope>
    <source>
        <strain evidence="1 2">MD-104</strain>
    </source>
</reference>
<dbReference type="InterPro" id="IPR053037">
    <property type="entry name" value="Pericyclase_pydY-like"/>
</dbReference>
<dbReference type="AlphaFoldDB" id="A0A2H3JAS2"/>
<evidence type="ECO:0000313" key="1">
    <source>
        <dbReference type="EMBL" id="PCH33754.1"/>
    </source>
</evidence>
<gene>
    <name evidence="1" type="ORF">WOLCODRAFT_135294</name>
</gene>
<evidence type="ECO:0008006" key="3">
    <source>
        <dbReference type="Google" id="ProtNLM"/>
    </source>
</evidence>
<dbReference type="PANTHER" id="PTHR38115">
    <property type="entry name" value="LIPOCALIN-LIKE DOMAIN-CONTAINING PROTEIN"/>
    <property type="match status" value="1"/>
</dbReference>
<dbReference type="Proteomes" id="UP000218811">
    <property type="component" value="Unassembled WGS sequence"/>
</dbReference>
<dbReference type="PANTHER" id="PTHR38115:SF1">
    <property type="entry name" value="LIPOCALIN-LIKE DOMAIN-CONTAINING PROTEIN"/>
    <property type="match status" value="1"/>
</dbReference>
<evidence type="ECO:0000313" key="2">
    <source>
        <dbReference type="Proteomes" id="UP000218811"/>
    </source>
</evidence>
<protein>
    <recommendedName>
        <fullName evidence="3">LCCL domain-containing protein</fullName>
    </recommendedName>
</protein>
<proteinExistence type="predicted"/>